<sequence length="801" mass="86658">MALSVTRLIFTLLGLPSQADRPCIPSPWSCRRSKKWWLAERLIGQVGMLLNSASLPARILDGVLLSESYREFLTDHGGCLAAQWTMELLHVELGMSRSETHGGWAHALGVDGIAAPFSTFFRGDRACLMLFHQLLWGSGTAWSSVAATGWSTFALLGRLSKAFQLYLERQGKPSSQALEGLLSLQLTAETRNIAGQLPELIQTALSSLKATNMSAPWKVRAATAAQAEGLLREWSREALYHGLPPWQVVASFLIDLRSPLFWQLLDTMLLPESVSICFPKMLSWKSFANRGHCMSRHCAKFWDVDEAFAAATAHADAVNHSAARDLTVFHVGTDRDFLSDSIRSECLARCENSVLGVLRQVSDILPHFDVKAPFTYVDAGAALGECMLSAAFMVPEGRLRGLAFEALPKWAKRIKESLRINGIAASGSHNNTQVVLKNVALGSMRSKMLGSFAVGGFVAGARGSILARSSTLDHEVASHLGREETVDLLHIFVNSCEPAVLKGARQLLLDRRVGCVLVQVYDRESMSAVVKGLLRKVGYAVTNHSLRSGWSGSSYVAGSPSDALAQSEGMPCDRRFFQWWLRAKQASAVAALAAEAEAEPDPAPPERGQALLVCRTALWRRWSSGMEEVQAMVNSSLQDPKSYEKAARQLAEKQMAACSREATAADVHALRSGGLGDAAVERLLAASLGLQTADSMFASACALECIVVTVPEQAVQRAEAGLPVSFRVDRSEARGAHEGNKQAAMITGAVTTQAQISLLRPVPGTGTGTAEKRPAAERGASPTDIDLEGAEGEYQEDFEDE</sequence>
<proteinExistence type="predicted"/>
<dbReference type="PANTHER" id="PTHR34203">
    <property type="entry name" value="METHYLTRANSFERASE, FKBM FAMILY PROTEIN"/>
    <property type="match status" value="1"/>
</dbReference>
<dbReference type="AlphaFoldDB" id="A0A1Q9DLX9"/>
<dbReference type="InterPro" id="IPR052514">
    <property type="entry name" value="SAM-dependent_MTase"/>
</dbReference>
<name>A0A1Q9DLX9_SYMMI</name>
<keyword evidence="4" id="KW-1185">Reference proteome</keyword>
<dbReference type="SUPFAM" id="SSF53335">
    <property type="entry name" value="S-adenosyl-L-methionine-dependent methyltransferases"/>
    <property type="match status" value="1"/>
</dbReference>
<evidence type="ECO:0000256" key="2">
    <source>
        <dbReference type="SAM" id="SignalP"/>
    </source>
</evidence>
<feature type="region of interest" description="Disordered" evidence="1">
    <location>
        <begin position="759"/>
        <end position="801"/>
    </location>
</feature>
<dbReference type="InterPro" id="IPR029063">
    <property type="entry name" value="SAM-dependent_MTases_sf"/>
</dbReference>
<evidence type="ECO:0000256" key="1">
    <source>
        <dbReference type="SAM" id="MobiDB-lite"/>
    </source>
</evidence>
<dbReference type="Proteomes" id="UP000186817">
    <property type="component" value="Unassembled WGS sequence"/>
</dbReference>
<dbReference type="Gene3D" id="3.40.50.150">
    <property type="entry name" value="Vaccinia Virus protein VP39"/>
    <property type="match status" value="1"/>
</dbReference>
<comment type="caution">
    <text evidence="3">The sequence shown here is derived from an EMBL/GenBank/DDBJ whole genome shotgun (WGS) entry which is preliminary data.</text>
</comment>
<keyword evidence="2" id="KW-0732">Signal</keyword>
<feature type="chain" id="PRO_5012118837" description="Methyltransferase FkbM domain-containing protein" evidence="2">
    <location>
        <begin position="20"/>
        <end position="801"/>
    </location>
</feature>
<accession>A0A1Q9DLX9</accession>
<dbReference type="OrthoDB" id="413444at2759"/>
<evidence type="ECO:0000313" key="3">
    <source>
        <dbReference type="EMBL" id="OLP96150.1"/>
    </source>
</evidence>
<evidence type="ECO:0008006" key="5">
    <source>
        <dbReference type="Google" id="ProtNLM"/>
    </source>
</evidence>
<gene>
    <name evidence="3" type="ORF">AK812_SmicGene21663</name>
</gene>
<evidence type="ECO:0000313" key="4">
    <source>
        <dbReference type="Proteomes" id="UP000186817"/>
    </source>
</evidence>
<reference evidence="3 4" key="1">
    <citation type="submission" date="2016-02" db="EMBL/GenBank/DDBJ databases">
        <title>Genome analysis of coral dinoflagellate symbionts highlights evolutionary adaptations to a symbiotic lifestyle.</title>
        <authorList>
            <person name="Aranda M."/>
            <person name="Li Y."/>
            <person name="Liew Y.J."/>
            <person name="Baumgarten S."/>
            <person name="Simakov O."/>
            <person name="Wilson M."/>
            <person name="Piel J."/>
            <person name="Ashoor H."/>
            <person name="Bougouffa S."/>
            <person name="Bajic V.B."/>
            <person name="Ryu T."/>
            <person name="Ravasi T."/>
            <person name="Bayer T."/>
            <person name="Micklem G."/>
            <person name="Kim H."/>
            <person name="Bhak J."/>
            <person name="Lajeunesse T.C."/>
            <person name="Voolstra C.R."/>
        </authorList>
    </citation>
    <scope>NUCLEOTIDE SEQUENCE [LARGE SCALE GENOMIC DNA]</scope>
    <source>
        <strain evidence="3 4">CCMP2467</strain>
    </source>
</reference>
<protein>
    <recommendedName>
        <fullName evidence="5">Methyltransferase FkbM domain-containing protein</fullName>
    </recommendedName>
</protein>
<feature type="compositionally biased region" description="Acidic residues" evidence="1">
    <location>
        <begin position="785"/>
        <end position="801"/>
    </location>
</feature>
<dbReference type="EMBL" id="LSRX01000478">
    <property type="protein sequence ID" value="OLP96150.1"/>
    <property type="molecule type" value="Genomic_DNA"/>
</dbReference>
<feature type="signal peptide" evidence="2">
    <location>
        <begin position="1"/>
        <end position="19"/>
    </location>
</feature>
<dbReference type="PANTHER" id="PTHR34203:SF15">
    <property type="entry name" value="SLL1173 PROTEIN"/>
    <property type="match status" value="1"/>
</dbReference>
<organism evidence="3 4">
    <name type="scientific">Symbiodinium microadriaticum</name>
    <name type="common">Dinoflagellate</name>
    <name type="synonym">Zooxanthella microadriatica</name>
    <dbReference type="NCBI Taxonomy" id="2951"/>
    <lineage>
        <taxon>Eukaryota</taxon>
        <taxon>Sar</taxon>
        <taxon>Alveolata</taxon>
        <taxon>Dinophyceae</taxon>
        <taxon>Suessiales</taxon>
        <taxon>Symbiodiniaceae</taxon>
        <taxon>Symbiodinium</taxon>
    </lineage>
</organism>